<name>A0ABR4DQM4_9PEZI</name>
<dbReference type="PANTHER" id="PTHR46300:SF9">
    <property type="entry name" value="P450, PUTATIVE-RELATED"/>
    <property type="match status" value="1"/>
</dbReference>
<dbReference type="InterPro" id="IPR001138">
    <property type="entry name" value="Zn2Cys6_DnaBD"/>
</dbReference>
<dbReference type="CDD" id="cd00067">
    <property type="entry name" value="GAL4"/>
    <property type="match status" value="1"/>
</dbReference>
<dbReference type="InterPro" id="IPR036864">
    <property type="entry name" value="Zn2-C6_fun-type_DNA-bd_sf"/>
</dbReference>
<dbReference type="PANTHER" id="PTHR46300">
    <property type="entry name" value="P450, PUTATIVE (EUROFUNG)-RELATED-RELATED"/>
    <property type="match status" value="1"/>
</dbReference>
<keyword evidence="2" id="KW-0479">Metal-binding</keyword>
<dbReference type="Gene3D" id="1.10.630.10">
    <property type="entry name" value="Cytochrome P450"/>
    <property type="match status" value="1"/>
</dbReference>
<sequence>MLKTCTRCRTRRIKCDARLPACQNCHKSGLSCSFYDDVLQQDVPRSHIKSLYDRIEELKAIVAVHHTHAQQTGNTTSDPTDPGAAFQFVLRSRNGTLFLEQSPPVIIGDATVRKLLDQGVKIESPFLVPGIINPEEEGINVLAASRFDRASVSPSTVRLLLAHYVRCIEPALPASVTLPDENEASLKQMGEADRCCVLLACAIAATHKSYYAPAWKIVATTCREWGGELAAQFVKGPNDHTVVVLLLLVIYELADPERGLIWELLSFATRSCLELGWHRMDEQAAVHPLPGPTLPATPQVRRLPPETKRRTLSVLIYIERMMNILVHRTSVLSGSIPWNQTESDVAYNYCIKLMQQLFGPSASVAEKWSKEYGWPIYQVRLGNRRVIFLNGFEVAREWLVTRQSHTIDRPSLYTFHNLVSKTSASTIGSNPWNERTRKQRRVVGSLTTSPAIKRLAGMLDLETSRMVEGLFEASKGGKSVSPHIYQKRLALNIVLMFCYGRRFEDIADPLLHRILGDAKIISSFRSTNSNAQDYIPYLRSYFFRDESRSSVANQVRGRRDEWLATLLEEVKESIAAEGNKNCVASGLLTDTQENLTKNDVRTILGGLMSGGFETILATAIAGIAYLASSAGQAAQAKAYLELIDASGDSEAAFKEAVETEKSPYLAAFVRETLRYYPPLHILPPRQTYQEFEWEGAKIPKGVMILANAQAINHDPATYGPDAHIFRPERWTDPELARKVPAPYHFSYGAGSRGCTAIAFSNRILYAIFARLILSFKIRQSEAKPPRLHYVDYNENTASQAAIPKDFEAYFEVRDRTAFDACLKQSEKSTRSVTNGMVR</sequence>
<dbReference type="EMBL" id="JBAWTH010000220">
    <property type="protein sequence ID" value="KAL2272698.1"/>
    <property type="molecule type" value="Genomic_DNA"/>
</dbReference>
<dbReference type="InterPro" id="IPR036396">
    <property type="entry name" value="Cyt_P450_sf"/>
</dbReference>
<dbReference type="CDD" id="cd12148">
    <property type="entry name" value="fungal_TF_MHR"/>
    <property type="match status" value="1"/>
</dbReference>
<dbReference type="SMART" id="SM00066">
    <property type="entry name" value="GAL4"/>
    <property type="match status" value="1"/>
</dbReference>
<comment type="caution">
    <text evidence="7">The sequence shown here is derived from an EMBL/GenBank/DDBJ whole genome shotgun (WGS) entry which is preliminary data.</text>
</comment>
<evidence type="ECO:0000256" key="1">
    <source>
        <dbReference type="ARBA" id="ARBA00010617"/>
    </source>
</evidence>
<keyword evidence="5" id="KW-0539">Nucleus</keyword>
<evidence type="ECO:0000256" key="2">
    <source>
        <dbReference type="ARBA" id="ARBA00022723"/>
    </source>
</evidence>
<dbReference type="PRINTS" id="PR00463">
    <property type="entry name" value="EP450I"/>
</dbReference>
<dbReference type="SUPFAM" id="SSF57701">
    <property type="entry name" value="Zn2/Cys6 DNA-binding domain"/>
    <property type="match status" value="1"/>
</dbReference>
<gene>
    <name evidence="7" type="ORF">FJTKL_06211</name>
</gene>
<dbReference type="Pfam" id="PF00172">
    <property type="entry name" value="Zn_clus"/>
    <property type="match status" value="1"/>
</dbReference>
<evidence type="ECO:0000256" key="3">
    <source>
        <dbReference type="ARBA" id="ARBA00023002"/>
    </source>
</evidence>
<dbReference type="Gene3D" id="4.10.240.10">
    <property type="entry name" value="Zn(2)-C6 fungal-type DNA-binding domain"/>
    <property type="match status" value="1"/>
</dbReference>
<evidence type="ECO:0000259" key="6">
    <source>
        <dbReference type="PROSITE" id="PS50048"/>
    </source>
</evidence>
<dbReference type="PROSITE" id="PS00463">
    <property type="entry name" value="ZN2_CY6_FUNGAL_1"/>
    <property type="match status" value="1"/>
</dbReference>
<dbReference type="SUPFAM" id="SSF48264">
    <property type="entry name" value="Cytochrome P450"/>
    <property type="match status" value="1"/>
</dbReference>
<dbReference type="InterPro" id="IPR002401">
    <property type="entry name" value="Cyt_P450_E_grp-I"/>
</dbReference>
<dbReference type="Proteomes" id="UP001600888">
    <property type="component" value="Unassembled WGS sequence"/>
</dbReference>
<proteinExistence type="inferred from homology"/>
<evidence type="ECO:0000256" key="5">
    <source>
        <dbReference type="ARBA" id="ARBA00023242"/>
    </source>
</evidence>
<dbReference type="InterPro" id="IPR001128">
    <property type="entry name" value="Cyt_P450"/>
</dbReference>
<evidence type="ECO:0000313" key="7">
    <source>
        <dbReference type="EMBL" id="KAL2272698.1"/>
    </source>
</evidence>
<evidence type="ECO:0000256" key="4">
    <source>
        <dbReference type="ARBA" id="ARBA00023004"/>
    </source>
</evidence>
<dbReference type="Pfam" id="PF00067">
    <property type="entry name" value="p450"/>
    <property type="match status" value="1"/>
</dbReference>
<reference evidence="7 8" key="1">
    <citation type="submission" date="2024-03" db="EMBL/GenBank/DDBJ databases">
        <title>A high-quality draft genome sequence of Diaporthe vaccinii, a causative agent of upright dieback and viscid rot disease in cranberry plants.</title>
        <authorList>
            <person name="Sarrasin M."/>
            <person name="Lang B.F."/>
            <person name="Burger G."/>
        </authorList>
    </citation>
    <scope>NUCLEOTIDE SEQUENCE [LARGE SCALE GENOMIC DNA]</scope>
    <source>
        <strain evidence="7 8">IS7</strain>
    </source>
</reference>
<keyword evidence="3" id="KW-0560">Oxidoreductase</keyword>
<comment type="similarity">
    <text evidence="1">Belongs to the cytochrome P450 family.</text>
</comment>
<dbReference type="PROSITE" id="PS50048">
    <property type="entry name" value="ZN2_CY6_FUNGAL_2"/>
    <property type="match status" value="1"/>
</dbReference>
<keyword evidence="8" id="KW-1185">Reference proteome</keyword>
<evidence type="ECO:0000313" key="8">
    <source>
        <dbReference type="Proteomes" id="UP001600888"/>
    </source>
</evidence>
<dbReference type="InterPro" id="IPR050364">
    <property type="entry name" value="Cytochrome_P450_fung"/>
</dbReference>
<protein>
    <recommendedName>
        <fullName evidence="6">Zn(2)-C6 fungal-type domain-containing protein</fullName>
    </recommendedName>
</protein>
<feature type="domain" description="Zn(2)-C6 fungal-type" evidence="6">
    <location>
        <begin position="4"/>
        <end position="34"/>
    </location>
</feature>
<accession>A0ABR4DQM4</accession>
<organism evidence="7 8">
    <name type="scientific">Diaporthe vaccinii</name>
    <dbReference type="NCBI Taxonomy" id="105482"/>
    <lineage>
        <taxon>Eukaryota</taxon>
        <taxon>Fungi</taxon>
        <taxon>Dikarya</taxon>
        <taxon>Ascomycota</taxon>
        <taxon>Pezizomycotina</taxon>
        <taxon>Sordariomycetes</taxon>
        <taxon>Sordariomycetidae</taxon>
        <taxon>Diaporthales</taxon>
        <taxon>Diaporthaceae</taxon>
        <taxon>Diaporthe</taxon>
        <taxon>Diaporthe eres species complex</taxon>
    </lineage>
</organism>
<keyword evidence="4" id="KW-0408">Iron</keyword>